<sequence length="41" mass="4615">MTKSEPSFSLENGPELMNPVITQLGATGRRQSKTDLWRPLQ</sequence>
<evidence type="ECO:0000313" key="1">
    <source>
        <dbReference type="EMBL" id="JAH35529.1"/>
    </source>
</evidence>
<reference evidence="1" key="2">
    <citation type="journal article" date="2015" name="Fish Shellfish Immunol.">
        <title>Early steps in the European eel (Anguilla anguilla)-Vibrio vulnificus interaction in the gills: Role of the RtxA13 toxin.</title>
        <authorList>
            <person name="Callol A."/>
            <person name="Pajuelo D."/>
            <person name="Ebbesson L."/>
            <person name="Teles M."/>
            <person name="MacKenzie S."/>
            <person name="Amaro C."/>
        </authorList>
    </citation>
    <scope>NUCLEOTIDE SEQUENCE</scope>
</reference>
<dbReference type="EMBL" id="GBXM01073048">
    <property type="protein sequence ID" value="JAH35529.1"/>
    <property type="molecule type" value="Transcribed_RNA"/>
</dbReference>
<dbReference type="EMBL" id="GBXM01061869">
    <property type="protein sequence ID" value="JAH46708.1"/>
    <property type="molecule type" value="Transcribed_RNA"/>
</dbReference>
<dbReference type="EMBL" id="GBXM01077333">
    <property type="protein sequence ID" value="JAH31244.1"/>
    <property type="molecule type" value="Transcribed_RNA"/>
</dbReference>
<dbReference type="EMBL" id="GBXM01063927">
    <property type="protein sequence ID" value="JAH44650.1"/>
    <property type="molecule type" value="Transcribed_RNA"/>
</dbReference>
<protein>
    <submittedName>
        <fullName evidence="1">Uncharacterized protein</fullName>
    </submittedName>
</protein>
<dbReference type="AlphaFoldDB" id="A0A0E9S273"/>
<reference evidence="1" key="1">
    <citation type="submission" date="2014-11" db="EMBL/GenBank/DDBJ databases">
        <authorList>
            <person name="Amaro Gonzalez C."/>
        </authorList>
    </citation>
    <scope>NUCLEOTIDE SEQUENCE</scope>
</reference>
<name>A0A0E9S273_ANGAN</name>
<organism evidence="1">
    <name type="scientific">Anguilla anguilla</name>
    <name type="common">European freshwater eel</name>
    <name type="synonym">Muraena anguilla</name>
    <dbReference type="NCBI Taxonomy" id="7936"/>
    <lineage>
        <taxon>Eukaryota</taxon>
        <taxon>Metazoa</taxon>
        <taxon>Chordata</taxon>
        <taxon>Craniata</taxon>
        <taxon>Vertebrata</taxon>
        <taxon>Euteleostomi</taxon>
        <taxon>Actinopterygii</taxon>
        <taxon>Neopterygii</taxon>
        <taxon>Teleostei</taxon>
        <taxon>Anguilliformes</taxon>
        <taxon>Anguillidae</taxon>
        <taxon>Anguilla</taxon>
    </lineage>
</organism>
<dbReference type="EMBL" id="GBXM01085790">
    <property type="protein sequence ID" value="JAH22787.1"/>
    <property type="molecule type" value="Transcribed_RNA"/>
</dbReference>
<proteinExistence type="predicted"/>
<accession>A0A0E9S273</accession>